<dbReference type="OrthoDB" id="5242893at2"/>
<evidence type="ECO:0000256" key="1">
    <source>
        <dbReference type="ARBA" id="ARBA00004496"/>
    </source>
</evidence>
<gene>
    <name evidence="12" type="ORF">SAMN04489812_1135</name>
</gene>
<keyword evidence="13" id="KW-1185">Reference proteome</keyword>
<dbReference type="InterPro" id="IPR002481">
    <property type="entry name" value="FUR"/>
</dbReference>
<evidence type="ECO:0000256" key="7">
    <source>
        <dbReference type="ARBA" id="ARBA00023004"/>
    </source>
</evidence>
<dbReference type="Gene3D" id="3.30.1490.190">
    <property type="match status" value="1"/>
</dbReference>
<proteinExistence type="inferred from homology"/>
<dbReference type="PANTHER" id="PTHR33202">
    <property type="entry name" value="ZINC UPTAKE REGULATION PROTEIN"/>
    <property type="match status" value="1"/>
</dbReference>
<dbReference type="RefSeq" id="WP_091521177.1">
    <property type="nucleotide sequence ID" value="NZ_LT629772.1"/>
</dbReference>
<comment type="similarity">
    <text evidence="2">Belongs to the Fur family.</text>
</comment>
<evidence type="ECO:0000256" key="6">
    <source>
        <dbReference type="ARBA" id="ARBA00022833"/>
    </source>
</evidence>
<organism evidence="12 13">
    <name type="scientific">Microlunatus soli</name>
    <dbReference type="NCBI Taxonomy" id="630515"/>
    <lineage>
        <taxon>Bacteria</taxon>
        <taxon>Bacillati</taxon>
        <taxon>Actinomycetota</taxon>
        <taxon>Actinomycetes</taxon>
        <taxon>Propionibacteriales</taxon>
        <taxon>Propionibacteriaceae</taxon>
        <taxon>Microlunatus</taxon>
    </lineage>
</organism>
<feature type="binding site" evidence="11">
    <location>
        <position position="104"/>
    </location>
    <ligand>
        <name>Zn(2+)</name>
        <dbReference type="ChEBI" id="CHEBI:29105"/>
    </ligand>
</feature>
<evidence type="ECO:0000256" key="3">
    <source>
        <dbReference type="ARBA" id="ARBA00022490"/>
    </source>
</evidence>
<keyword evidence="6 11" id="KW-0862">Zinc</keyword>
<keyword evidence="10" id="KW-0804">Transcription</keyword>
<dbReference type="GO" id="GO:0005737">
    <property type="term" value="C:cytoplasm"/>
    <property type="evidence" value="ECO:0007669"/>
    <property type="project" value="UniProtKB-SubCell"/>
</dbReference>
<keyword evidence="3" id="KW-0963">Cytoplasm</keyword>
<evidence type="ECO:0000256" key="9">
    <source>
        <dbReference type="ARBA" id="ARBA00023125"/>
    </source>
</evidence>
<keyword evidence="5 11" id="KW-0479">Metal-binding</keyword>
<dbReference type="CDD" id="cd07153">
    <property type="entry name" value="Fur_like"/>
    <property type="match status" value="1"/>
</dbReference>
<accession>A0A1H1Q4C4</accession>
<keyword evidence="4" id="KW-0678">Repressor</keyword>
<dbReference type="GO" id="GO:0008270">
    <property type="term" value="F:zinc ion binding"/>
    <property type="evidence" value="ECO:0007669"/>
    <property type="project" value="TreeGrafter"/>
</dbReference>
<feature type="binding site" evidence="11">
    <location>
        <position position="144"/>
    </location>
    <ligand>
        <name>Zn(2+)</name>
        <dbReference type="ChEBI" id="CHEBI:29105"/>
    </ligand>
</feature>
<evidence type="ECO:0000256" key="5">
    <source>
        <dbReference type="ARBA" id="ARBA00022723"/>
    </source>
</evidence>
<comment type="subcellular location">
    <subcellularLocation>
        <location evidence="1">Cytoplasm</location>
    </subcellularLocation>
</comment>
<keyword evidence="8" id="KW-0805">Transcription regulation</keyword>
<dbReference type="STRING" id="630515.SAMN04489812_1135"/>
<feature type="binding site" evidence="11">
    <location>
        <position position="101"/>
    </location>
    <ligand>
        <name>Zn(2+)</name>
        <dbReference type="ChEBI" id="CHEBI:29105"/>
    </ligand>
</feature>
<dbReference type="GO" id="GO:0000976">
    <property type="term" value="F:transcription cis-regulatory region binding"/>
    <property type="evidence" value="ECO:0007669"/>
    <property type="project" value="TreeGrafter"/>
</dbReference>
<evidence type="ECO:0000256" key="11">
    <source>
        <dbReference type="PIRSR" id="PIRSR602481-1"/>
    </source>
</evidence>
<keyword evidence="7" id="KW-0408">Iron</keyword>
<dbReference type="InterPro" id="IPR036388">
    <property type="entry name" value="WH-like_DNA-bd_sf"/>
</dbReference>
<dbReference type="GO" id="GO:0045892">
    <property type="term" value="P:negative regulation of DNA-templated transcription"/>
    <property type="evidence" value="ECO:0007669"/>
    <property type="project" value="TreeGrafter"/>
</dbReference>
<name>A0A1H1Q4C4_9ACTN</name>
<keyword evidence="9" id="KW-0238">DNA-binding</keyword>
<evidence type="ECO:0000313" key="12">
    <source>
        <dbReference type="EMBL" id="SDS18260.1"/>
    </source>
</evidence>
<evidence type="ECO:0000256" key="8">
    <source>
        <dbReference type="ARBA" id="ARBA00023015"/>
    </source>
</evidence>
<protein>
    <submittedName>
        <fullName evidence="12">Fur family transcriptional regulator, ferric uptake regulator</fullName>
    </submittedName>
</protein>
<reference evidence="12 13" key="1">
    <citation type="submission" date="2016-10" db="EMBL/GenBank/DDBJ databases">
        <authorList>
            <person name="de Groot N.N."/>
        </authorList>
    </citation>
    <scope>NUCLEOTIDE SEQUENCE [LARGE SCALE GENOMIC DNA]</scope>
    <source>
        <strain evidence="12 13">DSM 21800</strain>
    </source>
</reference>
<dbReference type="InterPro" id="IPR043135">
    <property type="entry name" value="Fur_C"/>
</dbReference>
<evidence type="ECO:0000256" key="4">
    <source>
        <dbReference type="ARBA" id="ARBA00022491"/>
    </source>
</evidence>
<feature type="binding site" evidence="11">
    <location>
        <position position="141"/>
    </location>
    <ligand>
        <name>Zn(2+)</name>
        <dbReference type="ChEBI" id="CHEBI:29105"/>
    </ligand>
</feature>
<evidence type="ECO:0000256" key="2">
    <source>
        <dbReference type="ARBA" id="ARBA00007957"/>
    </source>
</evidence>
<dbReference type="Pfam" id="PF01475">
    <property type="entry name" value="FUR"/>
    <property type="match status" value="1"/>
</dbReference>
<evidence type="ECO:0000256" key="10">
    <source>
        <dbReference type="ARBA" id="ARBA00023163"/>
    </source>
</evidence>
<sequence>MQTATGSSAQHEEWRTRLRSAGLRVTQPRLAVLDAVQTDSHLAADQVSDRVRSTIGTVSTQAVYDALNTLTEHQILRRIEPAGSSMLFEINAGDNHHHLVCRGCGAVVDVPCAVGAMPCATPQQTHGFVIDEAEVTYWGLCPDCAAGTDRPPAAADRLHDHTRT</sequence>
<dbReference type="InterPro" id="IPR036390">
    <property type="entry name" value="WH_DNA-bd_sf"/>
</dbReference>
<dbReference type="AlphaFoldDB" id="A0A1H1Q4C4"/>
<dbReference type="SUPFAM" id="SSF46785">
    <property type="entry name" value="Winged helix' DNA-binding domain"/>
    <property type="match status" value="1"/>
</dbReference>
<dbReference type="GO" id="GO:0003700">
    <property type="term" value="F:DNA-binding transcription factor activity"/>
    <property type="evidence" value="ECO:0007669"/>
    <property type="project" value="InterPro"/>
</dbReference>
<dbReference type="PANTHER" id="PTHR33202:SF18">
    <property type="entry name" value="TRANSCRIPTIONAL REGULATOR FURA"/>
    <property type="match status" value="1"/>
</dbReference>
<dbReference type="EMBL" id="LT629772">
    <property type="protein sequence ID" value="SDS18260.1"/>
    <property type="molecule type" value="Genomic_DNA"/>
</dbReference>
<comment type="cofactor">
    <cofactor evidence="11">
        <name>Zn(2+)</name>
        <dbReference type="ChEBI" id="CHEBI:29105"/>
    </cofactor>
    <text evidence="11">Binds 1 zinc ion per subunit.</text>
</comment>
<evidence type="ECO:0000313" key="13">
    <source>
        <dbReference type="Proteomes" id="UP000199103"/>
    </source>
</evidence>
<dbReference type="Proteomes" id="UP000199103">
    <property type="component" value="Chromosome I"/>
</dbReference>
<dbReference type="Gene3D" id="1.10.10.10">
    <property type="entry name" value="Winged helix-like DNA-binding domain superfamily/Winged helix DNA-binding domain"/>
    <property type="match status" value="1"/>
</dbReference>
<dbReference type="GO" id="GO:1900376">
    <property type="term" value="P:regulation of secondary metabolite biosynthetic process"/>
    <property type="evidence" value="ECO:0007669"/>
    <property type="project" value="TreeGrafter"/>
</dbReference>